<sequence length="1643" mass="187643">MDTRAAKLALARKKLKDHQVKKGVLKEGNGNEYREDDAQNTKDSHICENPIVTDASIRPDDDNIVKQTINLTDQNQNYNNCQPLSPEVNVTELLVSSKRNLELTVNQLQLKLSQAESDYSAALNSHNLSKKQLSSLEKNLKNINDKYMIMAEEVQSKDRVIENLHAQKSSLLDENSNLQDQLEFTKTVLTAKETENDSLHSQLYKLQEQLDATQLHLQQITNGSADCITPSNGTQDGHLTVALQQKILALEQQIKVLQKERDQISSHYEHYVGDLNNQLKSALVKNEELVREVQDLTNREMGLIEQISDMEIRLQNYQKFKESVDSKALANDNINELQHSHAQTMDMLKELSNKYEKLQKEFTDSEAKSQDKLELVEKITAEKYLNRELTIKLAEIEEKAKDMNIKLKAKDEEMIRLQTNSREIEKQLELLSKESTFVEDAWFVKNSEGKVKCSELRTKDKKELFKQLEELKTELTHLRVSKVTGGAASKLSKIRVVRKAIARVYIVYHQKMKVNLRNHYKNKKYKPLDLRPKKTRAMLVLEGILHNILAEDRYLRPYRRTINFGQHVQKDLIPLLLNAKEDETVELIIRILVNLTTPIECLLSVETISQSDFGRHTLYELNNLLASTKKSFTDDRATKVLMDFFKKNADFTQQSKITLDQCTNISNCLLLFRNLLHIPEDANSSSPGSNGSVHAVQNQILWNIFSQSFDKVLIRLMTIPEARLWGVSLVQLIALLYKDQHATTLHKLLNVWVETGLSDSSEDNESNTTPPNRRSEDSSPMLTSDPTSDSSDTGASGKNNEEPNSENNGWGAFSENNTSENGSPPCQQPVENDSDITMRDKNENETLKSDENKTAKDDPNMMNSQPAVSNKEQQSSKKEKENFKSGNSDSGHGTQLENQESISTSSNDEGTDSKKPVHQKPHNPKQVANNKIPTAITLQDRKRKKLVKRAKANIINVQGLAHKTPSDDDIANVIKEFTVDFLLKGYNSLIRTLHSQILTNIKLEIDTSHFFWLLTYFLKLAAQIELDLELISSALSFEMVSYLTAEGVNLCEQFELALKLDGNDLKPSIRRLHLVITAIREFVQAIDAYKKFPHLNPQDHEKLDTLRTKMCELDELRSLLVLLLRTYNPKYHSKAYLQDLIVTNHLLLLFLDIGMRSPDGDYSLMTEHIQQFASPEIMYQYALLLEDYMENGEFVNDCIFTMMHHVGGELNSLICLFQPKILKKPQSLHISHTSIRMETEDFEGDEVLKKLTTLSAPEKEEIQAPDMEKKKTAQSGGSNASNKNKWTENDLSSLSWHYMQCNTQQDVVGEIVICYKEDGSTKTRDSVIKALYKQNIINKEEFDKLSKKETDRCSKMKKINKEIRDVEIGKLCEQLRQDGKYKCFEWVQTVLLKACHVKLYFEKKTLRCAEDNLTKVEGSNILQFKFFNQEIQELPMPVDTGKVFIRIPHIWPSEILYELAGRVCEIDTTKLKFSMDDLANVGAYPVQHCASVHPLENYYQIHKQRHLATMLTFIPMPGSSFDSECVQSDDIKAHYWQEAMQAHDAPVEPIVLTEDILGDNVAVKAELREEVDEPLLPPNEDNFDADLSDFDDDDSVCDTASVVSDLTRMYVSDEDEKSQLPPRPRGKMHSHSPMGLFTEIPMT</sequence>
<evidence type="ECO:0000313" key="2">
    <source>
        <dbReference type="Proteomes" id="UP001064048"/>
    </source>
</evidence>
<gene>
    <name evidence="1" type="ORF">MSG28_002193</name>
</gene>
<keyword evidence="2" id="KW-1185">Reference proteome</keyword>
<comment type="caution">
    <text evidence="1">The sequence shown here is derived from an EMBL/GenBank/DDBJ whole genome shotgun (WGS) entry which is preliminary data.</text>
</comment>
<organism evidence="1 2">
    <name type="scientific">Choristoneura fumiferana</name>
    <name type="common">Spruce budworm moth</name>
    <name type="synonym">Archips fumiferana</name>
    <dbReference type="NCBI Taxonomy" id="7141"/>
    <lineage>
        <taxon>Eukaryota</taxon>
        <taxon>Metazoa</taxon>
        <taxon>Ecdysozoa</taxon>
        <taxon>Arthropoda</taxon>
        <taxon>Hexapoda</taxon>
        <taxon>Insecta</taxon>
        <taxon>Pterygota</taxon>
        <taxon>Neoptera</taxon>
        <taxon>Endopterygota</taxon>
        <taxon>Lepidoptera</taxon>
        <taxon>Glossata</taxon>
        <taxon>Ditrysia</taxon>
        <taxon>Tortricoidea</taxon>
        <taxon>Tortricidae</taxon>
        <taxon>Tortricinae</taxon>
        <taxon>Choristoneura</taxon>
    </lineage>
</organism>
<dbReference type="EMBL" id="CM046103">
    <property type="protein sequence ID" value="KAI8427773.1"/>
    <property type="molecule type" value="Genomic_DNA"/>
</dbReference>
<evidence type="ECO:0000313" key="1">
    <source>
        <dbReference type="EMBL" id="KAI8427773.1"/>
    </source>
</evidence>
<dbReference type="Proteomes" id="UP001064048">
    <property type="component" value="Chromosome 3"/>
</dbReference>
<accession>A0ACC0JUH5</accession>
<reference evidence="1 2" key="1">
    <citation type="journal article" date="2022" name="Genome Biol. Evol.">
        <title>The Spruce Budworm Genome: Reconstructing the Evolutionary History of Antifreeze Proteins.</title>
        <authorList>
            <person name="Beliveau C."/>
            <person name="Gagne P."/>
            <person name="Picq S."/>
            <person name="Vernygora O."/>
            <person name="Keeling C.I."/>
            <person name="Pinkney K."/>
            <person name="Doucet D."/>
            <person name="Wen F."/>
            <person name="Johnston J.S."/>
            <person name="Maaroufi H."/>
            <person name="Boyle B."/>
            <person name="Laroche J."/>
            <person name="Dewar K."/>
            <person name="Juretic N."/>
            <person name="Blackburn G."/>
            <person name="Nisole A."/>
            <person name="Brunet B."/>
            <person name="Brandao M."/>
            <person name="Lumley L."/>
            <person name="Duan J."/>
            <person name="Quan G."/>
            <person name="Lucarotti C.J."/>
            <person name="Roe A.D."/>
            <person name="Sperling F.A.H."/>
            <person name="Levesque R.C."/>
            <person name="Cusson M."/>
        </authorList>
    </citation>
    <scope>NUCLEOTIDE SEQUENCE [LARGE SCALE GENOMIC DNA]</scope>
    <source>
        <strain evidence="1">Glfc:IPQL:Cfum</strain>
    </source>
</reference>
<proteinExistence type="predicted"/>
<protein>
    <submittedName>
        <fullName evidence="1">Uncharacterized protein</fullName>
    </submittedName>
</protein>
<name>A0ACC0JUH5_CHOFU</name>